<proteinExistence type="predicted"/>
<keyword evidence="3 6" id="KW-0812">Transmembrane</keyword>
<dbReference type="Pfam" id="PF01810">
    <property type="entry name" value="LysE"/>
    <property type="match status" value="1"/>
</dbReference>
<dbReference type="AlphaFoldDB" id="A0A1H7BIL9"/>
<feature type="transmembrane region" description="Helical" evidence="6">
    <location>
        <begin position="69"/>
        <end position="90"/>
    </location>
</feature>
<evidence type="ECO:0000313" key="8">
    <source>
        <dbReference type="Proteomes" id="UP000199662"/>
    </source>
</evidence>
<keyword evidence="4 6" id="KW-1133">Transmembrane helix</keyword>
<organism evidence="7 8">
    <name type="scientific">Propionispira arboris</name>
    <dbReference type="NCBI Taxonomy" id="84035"/>
    <lineage>
        <taxon>Bacteria</taxon>
        <taxon>Bacillati</taxon>
        <taxon>Bacillota</taxon>
        <taxon>Negativicutes</taxon>
        <taxon>Selenomonadales</taxon>
        <taxon>Selenomonadaceae</taxon>
        <taxon>Propionispira</taxon>
    </lineage>
</organism>
<accession>A0A1H7BIL9</accession>
<evidence type="ECO:0000256" key="6">
    <source>
        <dbReference type="SAM" id="Phobius"/>
    </source>
</evidence>
<evidence type="ECO:0000256" key="4">
    <source>
        <dbReference type="ARBA" id="ARBA00022989"/>
    </source>
</evidence>
<dbReference type="EMBL" id="FNZK01000016">
    <property type="protein sequence ID" value="SEJ77481.1"/>
    <property type="molecule type" value="Genomic_DNA"/>
</dbReference>
<name>A0A1H7BIL9_9FIRM</name>
<protein>
    <submittedName>
        <fullName evidence="7">L-lysine exporter family protein LysE/ArgO</fullName>
    </submittedName>
</protein>
<keyword evidence="8" id="KW-1185">Reference proteome</keyword>
<evidence type="ECO:0000256" key="5">
    <source>
        <dbReference type="ARBA" id="ARBA00023136"/>
    </source>
</evidence>
<dbReference type="InterPro" id="IPR001123">
    <property type="entry name" value="LeuE-type"/>
</dbReference>
<gene>
    <name evidence="7" type="ORF">SAMN05660742_116108</name>
</gene>
<dbReference type="Proteomes" id="UP000199662">
    <property type="component" value="Unassembled WGS sequence"/>
</dbReference>
<feature type="transmembrane region" description="Helical" evidence="6">
    <location>
        <begin position="111"/>
        <end position="133"/>
    </location>
</feature>
<evidence type="ECO:0000256" key="3">
    <source>
        <dbReference type="ARBA" id="ARBA00022692"/>
    </source>
</evidence>
<dbReference type="PANTHER" id="PTHR30086:SF20">
    <property type="entry name" value="ARGININE EXPORTER PROTEIN ARGO-RELATED"/>
    <property type="match status" value="1"/>
</dbReference>
<feature type="transmembrane region" description="Helical" evidence="6">
    <location>
        <begin position="145"/>
        <end position="166"/>
    </location>
</feature>
<dbReference type="RefSeq" id="WP_091833468.1">
    <property type="nucleotide sequence ID" value="NZ_FNZK01000016.1"/>
</dbReference>
<keyword evidence="2" id="KW-1003">Cell membrane</keyword>
<feature type="transmembrane region" description="Helical" evidence="6">
    <location>
        <begin position="6"/>
        <end position="26"/>
    </location>
</feature>
<reference evidence="7 8" key="1">
    <citation type="submission" date="2016-10" db="EMBL/GenBank/DDBJ databases">
        <authorList>
            <person name="de Groot N.N."/>
        </authorList>
    </citation>
    <scope>NUCLEOTIDE SEQUENCE [LARGE SCALE GENOMIC DNA]</scope>
    <source>
        <strain evidence="7 8">DSM 2179</strain>
    </source>
</reference>
<feature type="transmembrane region" description="Helical" evidence="6">
    <location>
        <begin position="178"/>
        <end position="199"/>
    </location>
</feature>
<evidence type="ECO:0000256" key="2">
    <source>
        <dbReference type="ARBA" id="ARBA00022475"/>
    </source>
</evidence>
<dbReference type="GO" id="GO:0005886">
    <property type="term" value="C:plasma membrane"/>
    <property type="evidence" value="ECO:0007669"/>
    <property type="project" value="UniProtKB-SubCell"/>
</dbReference>
<dbReference type="PANTHER" id="PTHR30086">
    <property type="entry name" value="ARGININE EXPORTER PROTEIN ARGO"/>
    <property type="match status" value="1"/>
</dbReference>
<sequence>MTGFIHGIILSMGLILPLGVQNLFVFNQGAMQKTFFRVVPVVITAGICDTLLILVAVNGVSVLVLEFALLKTLFIGAGVIFLLFMGWMIWNETVTASDTQAVKALSTKQQIGFAVTVSLLNPHAIIDTVGVIGTSSVNYNGLDKILFTSACIMISWIWFFCLAITGRMIGRQRQSTKILCCINKFSAVFMWATAIYLVYSSF</sequence>
<feature type="transmembrane region" description="Helical" evidence="6">
    <location>
        <begin position="38"/>
        <end position="57"/>
    </location>
</feature>
<evidence type="ECO:0000313" key="7">
    <source>
        <dbReference type="EMBL" id="SEJ77481.1"/>
    </source>
</evidence>
<dbReference type="STRING" id="84035.SAMN05660742_116108"/>
<evidence type="ECO:0000256" key="1">
    <source>
        <dbReference type="ARBA" id="ARBA00004651"/>
    </source>
</evidence>
<comment type="subcellular location">
    <subcellularLocation>
        <location evidence="1">Cell membrane</location>
        <topology evidence="1">Multi-pass membrane protein</topology>
    </subcellularLocation>
</comment>
<dbReference type="GO" id="GO:0015171">
    <property type="term" value="F:amino acid transmembrane transporter activity"/>
    <property type="evidence" value="ECO:0007669"/>
    <property type="project" value="TreeGrafter"/>
</dbReference>
<keyword evidence="5 6" id="KW-0472">Membrane</keyword>